<feature type="transmembrane region" description="Helical" evidence="7">
    <location>
        <begin position="356"/>
        <end position="376"/>
    </location>
</feature>
<dbReference type="InterPro" id="IPR011701">
    <property type="entry name" value="MFS"/>
</dbReference>
<evidence type="ECO:0000313" key="10">
    <source>
        <dbReference type="Proteomes" id="UP001596380"/>
    </source>
</evidence>
<protein>
    <submittedName>
        <fullName evidence="9">MFS transporter</fullName>
    </submittedName>
</protein>
<feature type="transmembrane region" description="Helical" evidence="7">
    <location>
        <begin position="127"/>
        <end position="146"/>
    </location>
</feature>
<keyword evidence="2" id="KW-1003">Cell membrane</keyword>
<feature type="transmembrane region" description="Helical" evidence="7">
    <location>
        <begin position="266"/>
        <end position="284"/>
    </location>
</feature>
<evidence type="ECO:0000256" key="4">
    <source>
        <dbReference type="ARBA" id="ARBA00022989"/>
    </source>
</evidence>
<evidence type="ECO:0000256" key="2">
    <source>
        <dbReference type="ARBA" id="ARBA00022475"/>
    </source>
</evidence>
<dbReference type="Proteomes" id="UP001596380">
    <property type="component" value="Unassembled WGS sequence"/>
</dbReference>
<reference evidence="10" key="1">
    <citation type="journal article" date="2019" name="Int. J. Syst. Evol. Microbiol.">
        <title>The Global Catalogue of Microorganisms (GCM) 10K type strain sequencing project: providing services to taxonomists for standard genome sequencing and annotation.</title>
        <authorList>
            <consortium name="The Broad Institute Genomics Platform"/>
            <consortium name="The Broad Institute Genome Sequencing Center for Infectious Disease"/>
            <person name="Wu L."/>
            <person name="Ma J."/>
        </authorList>
    </citation>
    <scope>NUCLEOTIDE SEQUENCE [LARGE SCALE GENOMIC DNA]</scope>
    <source>
        <strain evidence="10">JCM 3369</strain>
    </source>
</reference>
<evidence type="ECO:0000256" key="6">
    <source>
        <dbReference type="SAM" id="MobiDB-lite"/>
    </source>
</evidence>
<keyword evidence="3 7" id="KW-0812">Transmembrane</keyword>
<dbReference type="RefSeq" id="WP_378064219.1">
    <property type="nucleotide sequence ID" value="NZ_JBHSXS010000081.1"/>
</dbReference>
<proteinExistence type="predicted"/>
<gene>
    <name evidence="9" type="ORF">ACFQKB_46660</name>
</gene>
<feature type="transmembrane region" description="Helical" evidence="7">
    <location>
        <begin position="290"/>
        <end position="308"/>
    </location>
</feature>
<name>A0ABW2D3X8_9ACTN</name>
<dbReference type="InterPro" id="IPR036259">
    <property type="entry name" value="MFS_trans_sf"/>
</dbReference>
<keyword evidence="10" id="KW-1185">Reference proteome</keyword>
<comment type="caution">
    <text evidence="9">The sequence shown here is derived from an EMBL/GenBank/DDBJ whole genome shotgun (WGS) entry which is preliminary data.</text>
</comment>
<dbReference type="PANTHER" id="PTHR43124:SF3">
    <property type="entry name" value="CHLORAMPHENICOL EFFLUX PUMP RV0191"/>
    <property type="match status" value="1"/>
</dbReference>
<evidence type="ECO:0000256" key="1">
    <source>
        <dbReference type="ARBA" id="ARBA00004651"/>
    </source>
</evidence>
<accession>A0ABW2D3X8</accession>
<comment type="subcellular location">
    <subcellularLocation>
        <location evidence="1">Cell membrane</location>
        <topology evidence="1">Multi-pass membrane protein</topology>
    </subcellularLocation>
</comment>
<feature type="region of interest" description="Disordered" evidence="6">
    <location>
        <begin position="383"/>
        <end position="403"/>
    </location>
</feature>
<keyword evidence="4 7" id="KW-1133">Transmembrane helix</keyword>
<feature type="transmembrane region" description="Helical" evidence="7">
    <location>
        <begin position="42"/>
        <end position="63"/>
    </location>
</feature>
<evidence type="ECO:0000256" key="7">
    <source>
        <dbReference type="SAM" id="Phobius"/>
    </source>
</evidence>
<dbReference type="InterPro" id="IPR020846">
    <property type="entry name" value="MFS_dom"/>
</dbReference>
<evidence type="ECO:0000256" key="5">
    <source>
        <dbReference type="ARBA" id="ARBA00023136"/>
    </source>
</evidence>
<dbReference type="PROSITE" id="PS50850">
    <property type="entry name" value="MFS"/>
    <property type="match status" value="1"/>
</dbReference>
<evidence type="ECO:0000313" key="9">
    <source>
        <dbReference type="EMBL" id="MFC6887315.1"/>
    </source>
</evidence>
<dbReference type="EMBL" id="JBHSXS010000081">
    <property type="protein sequence ID" value="MFC6887315.1"/>
    <property type="molecule type" value="Genomic_DNA"/>
</dbReference>
<feature type="transmembrane region" description="Helical" evidence="7">
    <location>
        <begin position="329"/>
        <end position="350"/>
    </location>
</feature>
<evidence type="ECO:0000256" key="3">
    <source>
        <dbReference type="ARBA" id="ARBA00022692"/>
    </source>
</evidence>
<keyword evidence="5 7" id="KW-0472">Membrane</keyword>
<feature type="transmembrane region" description="Helical" evidence="7">
    <location>
        <begin position="234"/>
        <end position="254"/>
    </location>
</feature>
<feature type="transmembrane region" description="Helical" evidence="7">
    <location>
        <begin position="70"/>
        <end position="93"/>
    </location>
</feature>
<dbReference type="Gene3D" id="1.20.1250.20">
    <property type="entry name" value="MFS general substrate transporter like domains"/>
    <property type="match status" value="1"/>
</dbReference>
<feature type="domain" description="Major facilitator superfamily (MFS) profile" evidence="8">
    <location>
        <begin position="4"/>
        <end position="378"/>
    </location>
</feature>
<dbReference type="PANTHER" id="PTHR43124">
    <property type="entry name" value="PURINE EFFLUX PUMP PBUE"/>
    <property type="match status" value="1"/>
</dbReference>
<sequence>MPLALLALALGAFGIGTTEFVIAGLLPDLAADFHTSIPTAGLLVSGYAFGVVAGAPLVTALGARLPRKTLLVGLMALFVAAHLLSALAPSFGALMAGRIVASFAHGAYIGVGSVVAADLVRPEKRASAIALMFTGLSLANVLGVPLGTFLGQQLGWRATFWTVAAIGVVALAGVVLLVPRGGRPETRLRHELAAFRSGRTWLALAMTAIGWAPVLGVVTYVAPLLTEVTGFSKGAVPIVMTLLGVGMLVGGPIGGRYADRALMPSVYALLGGLAVVSAALLGAAHNKVAVVAALTAFGVVASATIPALQTRVLDQAAGAPAMASAANVAAFNLGNAVGPALAGLTIGAGFGYTSPLWVAVALAVAGLAVALLSGALDRRAGHPADGAAERSAASNGAVEPVGR</sequence>
<organism evidence="9 10">
    <name type="scientific">Actinomadura yumaensis</name>
    <dbReference type="NCBI Taxonomy" id="111807"/>
    <lineage>
        <taxon>Bacteria</taxon>
        <taxon>Bacillati</taxon>
        <taxon>Actinomycetota</taxon>
        <taxon>Actinomycetes</taxon>
        <taxon>Streptosporangiales</taxon>
        <taxon>Thermomonosporaceae</taxon>
        <taxon>Actinomadura</taxon>
    </lineage>
</organism>
<dbReference type="CDD" id="cd17324">
    <property type="entry name" value="MFS_NepI_like"/>
    <property type="match status" value="1"/>
</dbReference>
<dbReference type="Pfam" id="PF07690">
    <property type="entry name" value="MFS_1"/>
    <property type="match status" value="1"/>
</dbReference>
<dbReference type="InterPro" id="IPR050189">
    <property type="entry name" value="MFS_Efflux_Transporters"/>
</dbReference>
<feature type="transmembrane region" description="Helical" evidence="7">
    <location>
        <begin position="158"/>
        <end position="179"/>
    </location>
</feature>
<dbReference type="SUPFAM" id="SSF103473">
    <property type="entry name" value="MFS general substrate transporter"/>
    <property type="match status" value="1"/>
</dbReference>
<feature type="transmembrane region" description="Helical" evidence="7">
    <location>
        <begin position="99"/>
        <end position="120"/>
    </location>
</feature>
<evidence type="ECO:0000259" key="8">
    <source>
        <dbReference type="PROSITE" id="PS50850"/>
    </source>
</evidence>
<feature type="transmembrane region" description="Helical" evidence="7">
    <location>
        <begin position="200"/>
        <end position="222"/>
    </location>
</feature>